<evidence type="ECO:0000256" key="5">
    <source>
        <dbReference type="ARBA" id="ARBA00023136"/>
    </source>
</evidence>
<gene>
    <name evidence="8" type="primary">AUGUSTUS-3.0.2_35029</name>
    <name evidence="8" type="ORF">TcasGA2_TC035029</name>
</gene>
<keyword evidence="4" id="KW-1133">Transmembrane helix</keyword>
<proteinExistence type="predicted"/>
<dbReference type="PANTHER" id="PTHR42643">
    <property type="entry name" value="IONOTROPIC RECEPTOR 20A-RELATED"/>
    <property type="match status" value="1"/>
</dbReference>
<reference evidence="8 9" key="2">
    <citation type="journal article" date="2010" name="Nucleic Acids Res.">
        <title>BeetleBase in 2010: revisions to provide comprehensive genomic information for Tribolium castaneum.</title>
        <authorList>
            <person name="Kim H.S."/>
            <person name="Murphy T."/>
            <person name="Xia J."/>
            <person name="Caragea D."/>
            <person name="Park Y."/>
            <person name="Beeman R.W."/>
            <person name="Lorenzen M.D."/>
            <person name="Butcher S."/>
            <person name="Manak J.R."/>
            <person name="Brown S.J."/>
        </authorList>
    </citation>
    <scope>NUCLEOTIDE SEQUENCE [LARGE SCALE GENOMIC DNA]</scope>
    <source>
        <strain evidence="8 9">Georgia GA2</strain>
    </source>
</reference>
<evidence type="ECO:0000256" key="4">
    <source>
        <dbReference type="ARBA" id="ARBA00022989"/>
    </source>
</evidence>
<dbReference type="GO" id="GO:0005886">
    <property type="term" value="C:plasma membrane"/>
    <property type="evidence" value="ECO:0007669"/>
    <property type="project" value="UniProtKB-SubCell"/>
</dbReference>
<dbReference type="AlphaFoldDB" id="A0A139W8S6"/>
<keyword evidence="3" id="KW-0812">Transmembrane</keyword>
<evidence type="ECO:0000256" key="1">
    <source>
        <dbReference type="ARBA" id="ARBA00004651"/>
    </source>
</evidence>
<evidence type="ECO:0000256" key="2">
    <source>
        <dbReference type="ARBA" id="ARBA00022475"/>
    </source>
</evidence>
<name>A0A139W8S6_TRICA</name>
<sequence>GRISFLVLQILSILLYNYYTSSIISSLLSKPPEAFHSLDELGHSKLEIGIEDLPYTITWFEIMNDSDVQYIYKNKVFPPNAKKLNIYEPDEGIAKVKQGGFAYHTQLDTGYPIIARTFDQEQICDITEIPMIPQVGAGIMLQKKSQYKELFHITLRKIKEVG</sequence>
<protein>
    <submittedName>
        <fullName evidence="8">Uncharacterized protein</fullName>
    </submittedName>
</protein>
<keyword evidence="7" id="KW-0325">Glycoprotein</keyword>
<dbReference type="SUPFAM" id="SSF53850">
    <property type="entry name" value="Periplasmic binding protein-like II"/>
    <property type="match status" value="1"/>
</dbReference>
<organism evidence="8 9">
    <name type="scientific">Tribolium castaneum</name>
    <name type="common">Red flour beetle</name>
    <dbReference type="NCBI Taxonomy" id="7070"/>
    <lineage>
        <taxon>Eukaryota</taxon>
        <taxon>Metazoa</taxon>
        <taxon>Ecdysozoa</taxon>
        <taxon>Arthropoda</taxon>
        <taxon>Hexapoda</taxon>
        <taxon>Insecta</taxon>
        <taxon>Pterygota</taxon>
        <taxon>Neoptera</taxon>
        <taxon>Endopterygota</taxon>
        <taxon>Coleoptera</taxon>
        <taxon>Polyphaga</taxon>
        <taxon>Cucujiformia</taxon>
        <taxon>Tenebrionidae</taxon>
        <taxon>Tenebrionidae incertae sedis</taxon>
        <taxon>Tribolium</taxon>
    </lineage>
</organism>
<dbReference type="Proteomes" id="UP000007266">
    <property type="component" value="Unassembled WGS sequence"/>
</dbReference>
<keyword evidence="2" id="KW-1003">Cell membrane</keyword>
<dbReference type="InParanoid" id="A0A139W8S6"/>
<evidence type="ECO:0000256" key="7">
    <source>
        <dbReference type="ARBA" id="ARBA00023180"/>
    </source>
</evidence>
<dbReference type="EMBL" id="KQ973036">
    <property type="protein sequence ID" value="KXZ75688.1"/>
    <property type="molecule type" value="Genomic_DNA"/>
</dbReference>
<dbReference type="InterPro" id="IPR052192">
    <property type="entry name" value="Insect_Ionotropic_Sensory_Rcpt"/>
</dbReference>
<evidence type="ECO:0000313" key="9">
    <source>
        <dbReference type="Proteomes" id="UP000007266"/>
    </source>
</evidence>
<comment type="subcellular location">
    <subcellularLocation>
        <location evidence="1">Cell membrane</location>
        <topology evidence="1">Multi-pass membrane protein</topology>
    </subcellularLocation>
</comment>
<evidence type="ECO:0000256" key="3">
    <source>
        <dbReference type="ARBA" id="ARBA00022692"/>
    </source>
</evidence>
<dbReference type="Gene3D" id="3.40.190.10">
    <property type="entry name" value="Periplasmic binding protein-like II"/>
    <property type="match status" value="2"/>
</dbReference>
<feature type="non-terminal residue" evidence="8">
    <location>
        <position position="1"/>
    </location>
</feature>
<keyword evidence="6" id="KW-0675">Receptor</keyword>
<evidence type="ECO:0000256" key="6">
    <source>
        <dbReference type="ARBA" id="ARBA00023170"/>
    </source>
</evidence>
<keyword evidence="9" id="KW-1185">Reference proteome</keyword>
<keyword evidence="5" id="KW-0472">Membrane</keyword>
<feature type="non-terminal residue" evidence="8">
    <location>
        <position position="162"/>
    </location>
</feature>
<dbReference type="PANTHER" id="PTHR42643:SF32">
    <property type="entry name" value="IONOTROPIC RECEPTOR 31A, ISOFORM C-RELATED"/>
    <property type="match status" value="1"/>
</dbReference>
<reference evidence="8 9" key="1">
    <citation type="journal article" date="2008" name="Nature">
        <title>The genome of the model beetle and pest Tribolium castaneum.</title>
        <authorList>
            <consortium name="Tribolium Genome Sequencing Consortium"/>
            <person name="Richards S."/>
            <person name="Gibbs R.A."/>
            <person name="Weinstock G.M."/>
            <person name="Brown S.J."/>
            <person name="Denell R."/>
            <person name="Beeman R.W."/>
            <person name="Gibbs R."/>
            <person name="Beeman R.W."/>
            <person name="Brown S.J."/>
            <person name="Bucher G."/>
            <person name="Friedrich M."/>
            <person name="Grimmelikhuijzen C.J."/>
            <person name="Klingler M."/>
            <person name="Lorenzen M."/>
            <person name="Richards S."/>
            <person name="Roth S."/>
            <person name="Schroder R."/>
            <person name="Tautz D."/>
            <person name="Zdobnov E.M."/>
            <person name="Muzny D."/>
            <person name="Gibbs R.A."/>
            <person name="Weinstock G.M."/>
            <person name="Attaway T."/>
            <person name="Bell S."/>
            <person name="Buhay C.J."/>
            <person name="Chandrabose M.N."/>
            <person name="Chavez D."/>
            <person name="Clerk-Blankenburg K.P."/>
            <person name="Cree A."/>
            <person name="Dao M."/>
            <person name="Davis C."/>
            <person name="Chacko J."/>
            <person name="Dinh H."/>
            <person name="Dugan-Rocha S."/>
            <person name="Fowler G."/>
            <person name="Garner T.T."/>
            <person name="Garnes J."/>
            <person name="Gnirke A."/>
            <person name="Hawes A."/>
            <person name="Hernandez J."/>
            <person name="Hines S."/>
            <person name="Holder M."/>
            <person name="Hume J."/>
            <person name="Jhangiani S.N."/>
            <person name="Joshi V."/>
            <person name="Khan Z.M."/>
            <person name="Jackson L."/>
            <person name="Kovar C."/>
            <person name="Kowis A."/>
            <person name="Lee S."/>
            <person name="Lewis L.R."/>
            <person name="Margolis J."/>
            <person name="Morgan M."/>
            <person name="Nazareth L.V."/>
            <person name="Nguyen N."/>
            <person name="Okwuonu G."/>
            <person name="Parker D."/>
            <person name="Richards S."/>
            <person name="Ruiz S.J."/>
            <person name="Santibanez J."/>
            <person name="Savard J."/>
            <person name="Scherer S.E."/>
            <person name="Schneider B."/>
            <person name="Sodergren E."/>
            <person name="Tautz D."/>
            <person name="Vattahil S."/>
            <person name="Villasana D."/>
            <person name="White C.S."/>
            <person name="Wright R."/>
            <person name="Park Y."/>
            <person name="Beeman R.W."/>
            <person name="Lord J."/>
            <person name="Oppert B."/>
            <person name="Lorenzen M."/>
            <person name="Brown S."/>
            <person name="Wang L."/>
            <person name="Savard J."/>
            <person name="Tautz D."/>
            <person name="Richards S."/>
            <person name="Weinstock G."/>
            <person name="Gibbs R.A."/>
            <person name="Liu Y."/>
            <person name="Worley K."/>
            <person name="Weinstock G."/>
            <person name="Elsik C.G."/>
            <person name="Reese J.T."/>
            <person name="Elhaik E."/>
            <person name="Landan G."/>
            <person name="Graur D."/>
            <person name="Arensburger P."/>
            <person name="Atkinson P."/>
            <person name="Beeman R.W."/>
            <person name="Beidler J."/>
            <person name="Brown S.J."/>
            <person name="Demuth J.P."/>
            <person name="Drury D.W."/>
            <person name="Du Y.Z."/>
            <person name="Fujiwara H."/>
            <person name="Lorenzen M."/>
            <person name="Maselli V."/>
            <person name="Osanai M."/>
            <person name="Park Y."/>
            <person name="Robertson H.M."/>
            <person name="Tu Z."/>
            <person name="Wang J.J."/>
            <person name="Wang S."/>
            <person name="Richards S."/>
            <person name="Song H."/>
            <person name="Zhang L."/>
            <person name="Sodergren E."/>
            <person name="Werner D."/>
            <person name="Stanke M."/>
            <person name="Morgenstern B."/>
            <person name="Solovyev V."/>
            <person name="Kosarev P."/>
            <person name="Brown G."/>
            <person name="Chen H.C."/>
            <person name="Ermolaeva O."/>
            <person name="Hlavina W."/>
            <person name="Kapustin Y."/>
            <person name="Kiryutin B."/>
            <person name="Kitts P."/>
            <person name="Maglott D."/>
            <person name="Pruitt K."/>
            <person name="Sapojnikov V."/>
            <person name="Souvorov A."/>
            <person name="Mackey A.J."/>
            <person name="Waterhouse R.M."/>
            <person name="Wyder S."/>
            <person name="Zdobnov E.M."/>
            <person name="Zdobnov E.M."/>
            <person name="Wyder S."/>
            <person name="Kriventseva E.V."/>
            <person name="Kadowaki T."/>
            <person name="Bork P."/>
            <person name="Aranda M."/>
            <person name="Bao R."/>
            <person name="Beermann A."/>
            <person name="Berns N."/>
            <person name="Bolognesi R."/>
            <person name="Bonneton F."/>
            <person name="Bopp D."/>
            <person name="Brown S.J."/>
            <person name="Bucher G."/>
            <person name="Butts T."/>
            <person name="Chaumot A."/>
            <person name="Denell R.E."/>
            <person name="Ferrier D.E."/>
            <person name="Friedrich M."/>
            <person name="Gordon C.M."/>
            <person name="Jindra M."/>
            <person name="Klingler M."/>
            <person name="Lan Q."/>
            <person name="Lattorff H.M."/>
            <person name="Laudet V."/>
            <person name="von Levetsow C."/>
            <person name="Liu Z."/>
            <person name="Lutz R."/>
            <person name="Lynch J.A."/>
            <person name="da Fonseca R.N."/>
            <person name="Posnien N."/>
            <person name="Reuter R."/>
            <person name="Roth S."/>
            <person name="Savard J."/>
            <person name="Schinko J.B."/>
            <person name="Schmitt C."/>
            <person name="Schoppmeier M."/>
            <person name="Schroder R."/>
            <person name="Shippy T.D."/>
            <person name="Simonnet F."/>
            <person name="Marques-Souza H."/>
            <person name="Tautz D."/>
            <person name="Tomoyasu Y."/>
            <person name="Trauner J."/>
            <person name="Van der Zee M."/>
            <person name="Vervoort M."/>
            <person name="Wittkopp N."/>
            <person name="Wimmer E.A."/>
            <person name="Yang X."/>
            <person name="Jones A.K."/>
            <person name="Sattelle D.B."/>
            <person name="Ebert P.R."/>
            <person name="Nelson D."/>
            <person name="Scott J.G."/>
            <person name="Beeman R.W."/>
            <person name="Muthukrishnan S."/>
            <person name="Kramer K.J."/>
            <person name="Arakane Y."/>
            <person name="Beeman R.W."/>
            <person name="Zhu Q."/>
            <person name="Hogenkamp D."/>
            <person name="Dixit R."/>
            <person name="Oppert B."/>
            <person name="Jiang H."/>
            <person name="Zou Z."/>
            <person name="Marshall J."/>
            <person name="Elpidina E."/>
            <person name="Vinokurov K."/>
            <person name="Oppert C."/>
            <person name="Zou Z."/>
            <person name="Evans J."/>
            <person name="Lu Z."/>
            <person name="Zhao P."/>
            <person name="Sumathipala N."/>
            <person name="Altincicek B."/>
            <person name="Vilcinskas A."/>
            <person name="Williams M."/>
            <person name="Hultmark D."/>
            <person name="Hetru C."/>
            <person name="Jiang H."/>
            <person name="Grimmelikhuijzen C.J."/>
            <person name="Hauser F."/>
            <person name="Cazzamali G."/>
            <person name="Williamson M."/>
            <person name="Park Y."/>
            <person name="Li B."/>
            <person name="Tanaka Y."/>
            <person name="Predel R."/>
            <person name="Neupert S."/>
            <person name="Schachtner J."/>
            <person name="Verleyen P."/>
            <person name="Raible F."/>
            <person name="Bork P."/>
            <person name="Friedrich M."/>
            <person name="Walden K.K."/>
            <person name="Robertson H.M."/>
            <person name="Angeli S."/>
            <person name="Foret S."/>
            <person name="Bucher G."/>
            <person name="Schuetz S."/>
            <person name="Maleszka R."/>
            <person name="Wimmer E.A."/>
            <person name="Beeman R.W."/>
            <person name="Lorenzen M."/>
            <person name="Tomoyasu Y."/>
            <person name="Miller S.C."/>
            <person name="Grossmann D."/>
            <person name="Bucher G."/>
        </authorList>
    </citation>
    <scope>NUCLEOTIDE SEQUENCE [LARGE SCALE GENOMIC DNA]</scope>
    <source>
        <strain evidence="8 9">Georgia GA2</strain>
    </source>
</reference>
<evidence type="ECO:0000313" key="8">
    <source>
        <dbReference type="EMBL" id="KXZ75688.1"/>
    </source>
</evidence>
<dbReference type="eggNOG" id="KOG1052">
    <property type="taxonomic scope" value="Eukaryota"/>
</dbReference>
<accession>A0A139W8S6</accession>